<dbReference type="PANTHER" id="PTHR30572:SF18">
    <property type="entry name" value="ABC-TYPE MACROLIDE FAMILY EXPORT SYSTEM PERMEASE COMPONENT 2"/>
    <property type="match status" value="1"/>
</dbReference>
<dbReference type="InterPro" id="IPR003838">
    <property type="entry name" value="ABC3_permease_C"/>
</dbReference>
<feature type="transmembrane region" description="Helical" evidence="6">
    <location>
        <begin position="282"/>
        <end position="304"/>
    </location>
</feature>
<dbReference type="InterPro" id="IPR025857">
    <property type="entry name" value="MacB_PCD"/>
</dbReference>
<evidence type="ECO:0000256" key="5">
    <source>
        <dbReference type="ARBA" id="ARBA00023136"/>
    </source>
</evidence>
<dbReference type="AlphaFoldDB" id="A0A5R9KY53"/>
<accession>A0A5R9KY53</accession>
<evidence type="ECO:0000259" key="8">
    <source>
        <dbReference type="Pfam" id="PF12704"/>
    </source>
</evidence>
<dbReference type="PANTHER" id="PTHR30572">
    <property type="entry name" value="MEMBRANE COMPONENT OF TRANSPORTER-RELATED"/>
    <property type="match status" value="1"/>
</dbReference>
<dbReference type="GO" id="GO:0022857">
    <property type="term" value="F:transmembrane transporter activity"/>
    <property type="evidence" value="ECO:0007669"/>
    <property type="project" value="TreeGrafter"/>
</dbReference>
<keyword evidence="5 6" id="KW-0472">Membrane</keyword>
<dbReference type="Pfam" id="PF12704">
    <property type="entry name" value="MacB_PCD"/>
    <property type="match status" value="2"/>
</dbReference>
<comment type="caution">
    <text evidence="9">The sequence shown here is derived from an EMBL/GenBank/DDBJ whole genome shotgun (WGS) entry which is preliminary data.</text>
</comment>
<reference evidence="9 10" key="1">
    <citation type="submission" date="2019-05" db="EMBL/GenBank/DDBJ databases">
        <authorList>
            <person name="Qu J.-H."/>
        </authorList>
    </citation>
    <scope>NUCLEOTIDE SEQUENCE [LARGE SCALE GENOMIC DNA]</scope>
    <source>
        <strain evidence="9 10">T17</strain>
    </source>
</reference>
<feature type="domain" description="MacB-like periplasmic core" evidence="8">
    <location>
        <begin position="431"/>
        <end position="632"/>
    </location>
</feature>
<gene>
    <name evidence="9" type="ORF">FEN17_16180</name>
</gene>
<feature type="transmembrane region" description="Helical" evidence="6">
    <location>
        <begin position="21"/>
        <end position="42"/>
    </location>
</feature>
<feature type="transmembrane region" description="Helical" evidence="6">
    <location>
        <begin position="755"/>
        <end position="775"/>
    </location>
</feature>
<keyword evidence="4 6" id="KW-1133">Transmembrane helix</keyword>
<dbReference type="InterPro" id="IPR050250">
    <property type="entry name" value="Macrolide_Exporter_MacB"/>
</dbReference>
<keyword evidence="3 6" id="KW-0812">Transmembrane</keyword>
<feature type="transmembrane region" description="Helical" evidence="6">
    <location>
        <begin position="669"/>
        <end position="694"/>
    </location>
</feature>
<dbReference type="Proteomes" id="UP000306402">
    <property type="component" value="Unassembled WGS sequence"/>
</dbReference>
<feature type="domain" description="ABC3 transporter permease C-terminal" evidence="7">
    <location>
        <begin position="288"/>
        <end position="400"/>
    </location>
</feature>
<evidence type="ECO:0000313" key="10">
    <source>
        <dbReference type="Proteomes" id="UP000306402"/>
    </source>
</evidence>
<feature type="transmembrane region" description="Helical" evidence="6">
    <location>
        <begin position="725"/>
        <end position="743"/>
    </location>
</feature>
<evidence type="ECO:0000256" key="6">
    <source>
        <dbReference type="SAM" id="Phobius"/>
    </source>
</evidence>
<dbReference type="EMBL" id="VCEJ01000004">
    <property type="protein sequence ID" value="TLV01000.1"/>
    <property type="molecule type" value="Genomic_DNA"/>
</dbReference>
<dbReference type="GO" id="GO:0005886">
    <property type="term" value="C:plasma membrane"/>
    <property type="evidence" value="ECO:0007669"/>
    <property type="project" value="UniProtKB-SubCell"/>
</dbReference>
<evidence type="ECO:0000256" key="2">
    <source>
        <dbReference type="ARBA" id="ARBA00022475"/>
    </source>
</evidence>
<evidence type="ECO:0000313" key="9">
    <source>
        <dbReference type="EMBL" id="TLV01000.1"/>
    </source>
</evidence>
<comment type="subcellular location">
    <subcellularLocation>
        <location evidence="1">Cell membrane</location>
        <topology evidence="1">Multi-pass membrane protein</topology>
    </subcellularLocation>
</comment>
<evidence type="ECO:0000256" key="1">
    <source>
        <dbReference type="ARBA" id="ARBA00004651"/>
    </source>
</evidence>
<proteinExistence type="predicted"/>
<protein>
    <submittedName>
        <fullName evidence="9">FtsX-like permease family protein</fullName>
    </submittedName>
</protein>
<feature type="transmembrane region" description="Helical" evidence="6">
    <location>
        <begin position="376"/>
        <end position="399"/>
    </location>
</feature>
<evidence type="ECO:0000256" key="3">
    <source>
        <dbReference type="ARBA" id="ARBA00022692"/>
    </source>
</evidence>
<dbReference type="Pfam" id="PF02687">
    <property type="entry name" value="FtsX"/>
    <property type="match status" value="2"/>
</dbReference>
<feature type="domain" description="ABC3 transporter permease C-terminal" evidence="7">
    <location>
        <begin position="672"/>
        <end position="784"/>
    </location>
</feature>
<keyword evidence="2" id="KW-1003">Cell membrane</keyword>
<evidence type="ECO:0000259" key="7">
    <source>
        <dbReference type="Pfam" id="PF02687"/>
    </source>
</evidence>
<feature type="transmembrane region" description="Helical" evidence="6">
    <location>
        <begin position="329"/>
        <end position="356"/>
    </location>
</feature>
<evidence type="ECO:0000256" key="4">
    <source>
        <dbReference type="ARBA" id="ARBA00022989"/>
    </source>
</evidence>
<name>A0A5R9KY53_9BACT</name>
<dbReference type="RefSeq" id="WP_138366372.1">
    <property type="nucleotide sequence ID" value="NZ_VCEJ01000004.1"/>
</dbReference>
<sequence length="792" mass="88266">MFKNYLKIAWRNLAKSKVFSFINVLGLTIGITCCMMIFLYIMNEFGVDQFHEKRKSIYRVMRNVDMEDMSLSVPYLSGPYAPALLNDFPGTIKQAVRVMTSNGLVTIGDDSFKEKKLYVTDANFFSVFTFPLVAGNAASVLKDPNSVVLTETTARKYFGNADPIGKFIEVDKSLKLKVTGIAKDVPSNSTLDFDLVFPISNYEKEPWFKVWINNNNFTYVVLDKNVTKASVERNFPVFVDKYMGKDMARFGSKMTLSLTPLTDIYFEPHGAFDSVKHGDKNVVYIFLSVAALILLIACINFTNLSTIRAVERSKEVGMRKVMGALRNHLVYQFIGESVLLTAISCILSLLLLGFLMPVYNHLLGYNLTVSWNAAPLYLFLAGVIVIVGFLAGSYPAVFLSGFSPIQALKGKLKLGKGGAFFRQTLVVVQFSISVFLIVGTIVIMSQMRYVKNMQLGYNQDHSIVMNVNGDIYNSSKAFKNELENLGSVASVSYMSGEPGGFFDLHAISAEGRNDLVWKSRTSFTDFDYVKTLGLKIIAGRDFSKDFGTDSLEAAIVNRTAAKSLGFTPEQAIGKWVKNVVRDSLRRRIVGVVEDFNFLSLKEKMDPLTITPGDDYRVVVIHLKPGNVTKALADVKNVFAKISPSYPFEYTFLDQKFDELYKTDIRQQTILSIFAGLAIFIACLGLFGLASFTAAKRTKEIGVRKVLGSSTQNIVVLLAKELLKPVLLATCIAIPAGYFAMSTWLQNFSYRMPMHWWIFAFAALITISIAVLTISFKAIRAALMNPVTSLRSE</sequence>
<keyword evidence="10" id="KW-1185">Reference proteome</keyword>
<feature type="domain" description="MacB-like periplasmic core" evidence="8">
    <location>
        <begin position="20"/>
        <end position="233"/>
    </location>
</feature>
<dbReference type="OrthoDB" id="1451596at2"/>
<organism evidence="9 10">
    <name type="scientific">Dyadobacter luticola</name>
    <dbReference type="NCBI Taxonomy" id="1979387"/>
    <lineage>
        <taxon>Bacteria</taxon>
        <taxon>Pseudomonadati</taxon>
        <taxon>Bacteroidota</taxon>
        <taxon>Cytophagia</taxon>
        <taxon>Cytophagales</taxon>
        <taxon>Spirosomataceae</taxon>
        <taxon>Dyadobacter</taxon>
    </lineage>
</organism>
<feature type="transmembrane region" description="Helical" evidence="6">
    <location>
        <begin position="420"/>
        <end position="444"/>
    </location>
</feature>